<dbReference type="AlphaFoldDB" id="A0A329TXZ5"/>
<evidence type="ECO:0000313" key="1">
    <source>
        <dbReference type="EMBL" id="RAW54581.1"/>
    </source>
</evidence>
<comment type="caution">
    <text evidence="1">The sequence shown here is derived from an EMBL/GenBank/DDBJ whole genome shotgun (WGS) entry which is preliminary data.</text>
</comment>
<evidence type="ECO:0000313" key="2">
    <source>
        <dbReference type="Proteomes" id="UP000251281"/>
    </source>
</evidence>
<accession>A0A329TXZ5</accession>
<reference evidence="1 2" key="1">
    <citation type="submission" date="2018-02" db="EMBL/GenBank/DDBJ databases">
        <title>Complete genome sequencing of Faecalibacterium prausnitzii strains isolated from the human gut.</title>
        <authorList>
            <person name="Fitzgerald B.C."/>
            <person name="Shkoporov A.N."/>
            <person name="Ross P.R."/>
            <person name="Hill C."/>
        </authorList>
    </citation>
    <scope>NUCLEOTIDE SEQUENCE [LARGE SCALE GENOMIC DNA]</scope>
    <source>
        <strain evidence="1 2">APC923/51-1</strain>
    </source>
</reference>
<proteinExistence type="predicted"/>
<organism evidence="1 2">
    <name type="scientific">Faecalibacterium prausnitzii</name>
    <dbReference type="NCBI Taxonomy" id="853"/>
    <lineage>
        <taxon>Bacteria</taxon>
        <taxon>Bacillati</taxon>
        <taxon>Bacillota</taxon>
        <taxon>Clostridia</taxon>
        <taxon>Eubacteriales</taxon>
        <taxon>Oscillospiraceae</taxon>
        <taxon>Faecalibacterium</taxon>
    </lineage>
</organism>
<name>A0A329TXZ5_9FIRM</name>
<protein>
    <submittedName>
        <fullName evidence="1">Uncharacterized protein</fullName>
    </submittedName>
</protein>
<dbReference type="Proteomes" id="UP000251281">
    <property type="component" value="Unassembled WGS sequence"/>
</dbReference>
<sequence>MVKLTKSSFYAQKHGRILIESACFLIGCTRISTAKPVIMTTTNESLEKRIVQLVNAFDSFFKFLGFVNFFKVS</sequence>
<dbReference type="EMBL" id="PRLD01000024">
    <property type="protein sequence ID" value="RAW54581.1"/>
    <property type="molecule type" value="Genomic_DNA"/>
</dbReference>
<gene>
    <name evidence="1" type="ORF">C4N24_14200</name>
</gene>